<dbReference type="InterPro" id="IPR020590">
    <property type="entry name" value="Guanylate_kinase_CS"/>
</dbReference>
<dbReference type="Pfam" id="PF00625">
    <property type="entry name" value="Guanylate_kin"/>
    <property type="match status" value="1"/>
</dbReference>
<dbReference type="OrthoDB" id="6334211at2759"/>
<dbReference type="PROSITE" id="PS00856">
    <property type="entry name" value="GUANYLATE_KINASE_1"/>
    <property type="match status" value="1"/>
</dbReference>
<evidence type="ECO:0000256" key="1">
    <source>
        <dbReference type="ARBA" id="ARBA00005790"/>
    </source>
</evidence>
<dbReference type="InterPro" id="IPR008145">
    <property type="entry name" value="GK/Ca_channel_bsu"/>
</dbReference>
<evidence type="ECO:0000256" key="6">
    <source>
        <dbReference type="ARBA" id="ARBA00022840"/>
    </source>
</evidence>
<evidence type="ECO:0000313" key="8">
    <source>
        <dbReference type="EMBL" id="GIQ80632.1"/>
    </source>
</evidence>
<dbReference type="PANTHER" id="PTHR23117:SF13">
    <property type="entry name" value="GUANYLATE KINASE"/>
    <property type="match status" value="1"/>
</dbReference>
<dbReference type="Gene3D" id="3.40.50.300">
    <property type="entry name" value="P-loop containing nucleotide triphosphate hydrolases"/>
    <property type="match status" value="1"/>
</dbReference>
<dbReference type="GO" id="GO:0005524">
    <property type="term" value="F:ATP binding"/>
    <property type="evidence" value="ECO:0007669"/>
    <property type="project" value="UniProtKB-KW"/>
</dbReference>
<accession>A0A9K3CQN2</accession>
<name>A0A9K3CQN2_9EUKA</name>
<sequence length="209" mass="23432">MMGHHEKNASCSRIGEPSLIILNGPSGVGKSTLLRRLLSEYHDQFGFSVSHTTRGPRNYEVHGEHYYFVSDEKFNEIVEAGDMIEHANVHGCSYGTSSAAVHKVLDTGRSCILDLDNQGACSIKEWLARHPNPPRAHFIVILPPSLEDLEFRLRSRGSETEATFITRIENAREELDWYAAHPGFYDSYIVNSNVASAYRAFCEATEVCI</sequence>
<dbReference type="InterPro" id="IPR027417">
    <property type="entry name" value="P-loop_NTPase"/>
</dbReference>
<evidence type="ECO:0000256" key="3">
    <source>
        <dbReference type="ARBA" id="ARBA00022679"/>
    </source>
</evidence>
<dbReference type="GO" id="GO:0005829">
    <property type="term" value="C:cytosol"/>
    <property type="evidence" value="ECO:0007669"/>
    <property type="project" value="TreeGrafter"/>
</dbReference>
<proteinExistence type="inferred from homology"/>
<organism evidence="8 9">
    <name type="scientific">Kipferlia bialata</name>
    <dbReference type="NCBI Taxonomy" id="797122"/>
    <lineage>
        <taxon>Eukaryota</taxon>
        <taxon>Metamonada</taxon>
        <taxon>Carpediemonas-like organisms</taxon>
        <taxon>Kipferlia</taxon>
    </lineage>
</organism>
<comment type="caution">
    <text evidence="8">The sequence shown here is derived from an EMBL/GenBank/DDBJ whole genome shotgun (WGS) entry which is preliminary data.</text>
</comment>
<dbReference type="CDD" id="cd00071">
    <property type="entry name" value="GMPK"/>
    <property type="match status" value="1"/>
</dbReference>
<dbReference type="GO" id="GO:0004385">
    <property type="term" value="F:GMP kinase activity"/>
    <property type="evidence" value="ECO:0007669"/>
    <property type="project" value="UniProtKB-EC"/>
</dbReference>
<keyword evidence="6" id="KW-0067">ATP-binding</keyword>
<comment type="similarity">
    <text evidence="1">Belongs to the guanylate kinase family.</text>
</comment>
<dbReference type="Proteomes" id="UP000265618">
    <property type="component" value="Unassembled WGS sequence"/>
</dbReference>
<keyword evidence="5 8" id="KW-0418">Kinase</keyword>
<keyword evidence="9" id="KW-1185">Reference proteome</keyword>
<keyword evidence="3" id="KW-0808">Transferase</keyword>
<dbReference type="InterPro" id="IPR008144">
    <property type="entry name" value="Guanylate_kin-like_dom"/>
</dbReference>
<dbReference type="Gene3D" id="3.30.63.10">
    <property type="entry name" value="Guanylate Kinase phosphate binding domain"/>
    <property type="match status" value="1"/>
</dbReference>
<gene>
    <name evidence="8" type="ORF">KIPB_001460</name>
</gene>
<dbReference type="SMART" id="SM00072">
    <property type="entry name" value="GuKc"/>
    <property type="match status" value="1"/>
</dbReference>
<dbReference type="PANTHER" id="PTHR23117">
    <property type="entry name" value="GUANYLATE KINASE-RELATED"/>
    <property type="match status" value="1"/>
</dbReference>
<protein>
    <recommendedName>
        <fullName evidence="2">guanylate kinase</fullName>
        <ecNumber evidence="2">2.7.4.8</ecNumber>
    </recommendedName>
</protein>
<feature type="domain" description="Guanylate kinase-like" evidence="7">
    <location>
        <begin position="17"/>
        <end position="206"/>
    </location>
</feature>
<dbReference type="FunFam" id="3.30.63.10:FF:000002">
    <property type="entry name" value="Guanylate kinase 1"/>
    <property type="match status" value="1"/>
</dbReference>
<dbReference type="SUPFAM" id="SSF52540">
    <property type="entry name" value="P-loop containing nucleoside triphosphate hydrolases"/>
    <property type="match status" value="1"/>
</dbReference>
<evidence type="ECO:0000256" key="5">
    <source>
        <dbReference type="ARBA" id="ARBA00022777"/>
    </source>
</evidence>
<evidence type="ECO:0000256" key="4">
    <source>
        <dbReference type="ARBA" id="ARBA00022741"/>
    </source>
</evidence>
<evidence type="ECO:0000313" key="9">
    <source>
        <dbReference type="Proteomes" id="UP000265618"/>
    </source>
</evidence>
<dbReference type="PROSITE" id="PS50052">
    <property type="entry name" value="GUANYLATE_KINASE_2"/>
    <property type="match status" value="1"/>
</dbReference>
<dbReference type="InterPro" id="IPR017665">
    <property type="entry name" value="Guanylate_kinase"/>
</dbReference>
<reference evidence="8 9" key="1">
    <citation type="journal article" date="2018" name="PLoS ONE">
        <title>The draft genome of Kipferlia bialata reveals reductive genome evolution in fornicate parasites.</title>
        <authorList>
            <person name="Tanifuji G."/>
            <person name="Takabayashi S."/>
            <person name="Kume K."/>
            <person name="Takagi M."/>
            <person name="Nakayama T."/>
            <person name="Kamikawa R."/>
            <person name="Inagaki Y."/>
            <person name="Hashimoto T."/>
        </authorList>
    </citation>
    <scope>NUCLEOTIDE SEQUENCE [LARGE SCALE GENOMIC DNA]</scope>
    <source>
        <strain evidence="8">NY0173</strain>
    </source>
</reference>
<keyword evidence="4" id="KW-0547">Nucleotide-binding</keyword>
<dbReference type="NCBIfam" id="TIGR03263">
    <property type="entry name" value="guanyl_kin"/>
    <property type="match status" value="1"/>
</dbReference>
<evidence type="ECO:0000259" key="7">
    <source>
        <dbReference type="PROSITE" id="PS50052"/>
    </source>
</evidence>
<dbReference type="EMBL" id="BDIP01000209">
    <property type="protein sequence ID" value="GIQ80632.1"/>
    <property type="molecule type" value="Genomic_DNA"/>
</dbReference>
<dbReference type="AlphaFoldDB" id="A0A9K3CQN2"/>
<dbReference type="EC" id="2.7.4.8" evidence="2"/>
<evidence type="ECO:0000256" key="2">
    <source>
        <dbReference type="ARBA" id="ARBA00012961"/>
    </source>
</evidence>